<evidence type="ECO:0000313" key="1">
    <source>
        <dbReference type="EMBL" id="DAF63094.1"/>
    </source>
</evidence>
<sequence length="43" mass="5088">MLKLLHKKIAPIIGSYFNIIFYFAESFCRIDRNSNKIKLTNLL</sequence>
<accession>A0A8S5TII4</accession>
<protein>
    <submittedName>
        <fullName evidence="1">Uncharacterized protein</fullName>
    </submittedName>
</protein>
<organism evidence="1">
    <name type="scientific">Myoviridae sp. ct9dX1</name>
    <dbReference type="NCBI Taxonomy" id="2827665"/>
    <lineage>
        <taxon>Viruses</taxon>
        <taxon>Duplodnaviria</taxon>
        <taxon>Heunggongvirae</taxon>
        <taxon>Uroviricota</taxon>
        <taxon>Caudoviricetes</taxon>
    </lineage>
</organism>
<proteinExistence type="predicted"/>
<name>A0A8S5TII4_9CAUD</name>
<reference evidence="1" key="1">
    <citation type="journal article" date="2021" name="Proc. Natl. Acad. Sci. U.S.A.">
        <title>A Catalog of Tens of Thousands of Viruses from Human Metagenomes Reveals Hidden Associations with Chronic Diseases.</title>
        <authorList>
            <person name="Tisza M.J."/>
            <person name="Buck C.B."/>
        </authorList>
    </citation>
    <scope>NUCLEOTIDE SEQUENCE</scope>
    <source>
        <strain evidence="1">Ct9dX1</strain>
    </source>
</reference>
<dbReference type="EMBL" id="BK032832">
    <property type="protein sequence ID" value="DAF63094.1"/>
    <property type="molecule type" value="Genomic_DNA"/>
</dbReference>